<name>A0A9D5I009_9BACI</name>
<organism evidence="3 4">
    <name type="scientific">Alkalicoccobacillus plakortidis</name>
    <dbReference type="NCBI Taxonomy" id="444060"/>
    <lineage>
        <taxon>Bacteria</taxon>
        <taxon>Bacillati</taxon>
        <taxon>Bacillota</taxon>
        <taxon>Bacilli</taxon>
        <taxon>Bacillales</taxon>
        <taxon>Bacillaceae</taxon>
        <taxon>Alkalicoccobacillus</taxon>
    </lineage>
</organism>
<feature type="domain" description="HNH" evidence="2">
    <location>
        <begin position="46"/>
        <end position="88"/>
    </location>
</feature>
<accession>A0A9D5I009</accession>
<dbReference type="InterPro" id="IPR002711">
    <property type="entry name" value="HNH"/>
</dbReference>
<evidence type="ECO:0000259" key="2">
    <source>
        <dbReference type="Pfam" id="PF01844"/>
    </source>
</evidence>
<dbReference type="CDD" id="cd00085">
    <property type="entry name" value="HNHc"/>
    <property type="match status" value="1"/>
</dbReference>
<protein>
    <recommendedName>
        <fullName evidence="2">HNH domain-containing protein</fullName>
    </recommendedName>
</protein>
<dbReference type="Gene3D" id="1.10.30.50">
    <property type="match status" value="1"/>
</dbReference>
<sequence length="119" mass="14038">MQDLSQQPVRAVAKPKHKRRTRQRVNRGKFSETIRQQIKEHFQNTCQECGRLGEHIHHVKPKGSGIGRGVFTNGLLLCNTCHMQIHAELSQERLKHWQSEFEFMYGPYYYMDDEDLKAL</sequence>
<evidence type="ECO:0000313" key="3">
    <source>
        <dbReference type="EMBL" id="KQL55948.1"/>
    </source>
</evidence>
<dbReference type="GO" id="GO:0003676">
    <property type="term" value="F:nucleic acid binding"/>
    <property type="evidence" value="ECO:0007669"/>
    <property type="project" value="InterPro"/>
</dbReference>
<evidence type="ECO:0000256" key="1">
    <source>
        <dbReference type="SAM" id="MobiDB-lite"/>
    </source>
</evidence>
<evidence type="ECO:0000313" key="4">
    <source>
        <dbReference type="Proteomes" id="UP000051061"/>
    </source>
</evidence>
<gene>
    <name evidence="3" type="ORF">AN965_16900</name>
</gene>
<dbReference type="GO" id="GO:0008270">
    <property type="term" value="F:zinc ion binding"/>
    <property type="evidence" value="ECO:0007669"/>
    <property type="project" value="InterPro"/>
</dbReference>
<reference evidence="3 4" key="1">
    <citation type="submission" date="2015-09" db="EMBL/GenBank/DDBJ databases">
        <title>Genome sequencing project for genomic taxonomy and phylogenomics of Bacillus-like bacteria.</title>
        <authorList>
            <person name="Liu B."/>
            <person name="Wang J."/>
            <person name="Zhu Y."/>
            <person name="Liu G."/>
            <person name="Chen Q."/>
            <person name="Chen Z."/>
            <person name="Lan J."/>
            <person name="Che J."/>
            <person name="Ge C."/>
            <person name="Shi H."/>
            <person name="Pan Z."/>
            <person name="Liu X."/>
        </authorList>
    </citation>
    <scope>NUCLEOTIDE SEQUENCE [LARGE SCALE GENOMIC DNA]</scope>
    <source>
        <strain evidence="3 4">DSM 19153</strain>
    </source>
</reference>
<keyword evidence="4" id="KW-1185">Reference proteome</keyword>
<dbReference type="InterPro" id="IPR003615">
    <property type="entry name" value="HNH_nuc"/>
</dbReference>
<proteinExistence type="predicted"/>
<dbReference type="AlphaFoldDB" id="A0A9D5I009"/>
<feature type="compositionally biased region" description="Basic residues" evidence="1">
    <location>
        <begin position="13"/>
        <end position="27"/>
    </location>
</feature>
<dbReference type="GO" id="GO:0004519">
    <property type="term" value="F:endonuclease activity"/>
    <property type="evidence" value="ECO:0007669"/>
    <property type="project" value="InterPro"/>
</dbReference>
<dbReference type="Pfam" id="PF01844">
    <property type="entry name" value="HNH"/>
    <property type="match status" value="1"/>
</dbReference>
<comment type="caution">
    <text evidence="3">The sequence shown here is derived from an EMBL/GenBank/DDBJ whole genome shotgun (WGS) entry which is preliminary data.</text>
</comment>
<dbReference type="Proteomes" id="UP000051061">
    <property type="component" value="Unassembled WGS sequence"/>
</dbReference>
<dbReference type="EMBL" id="LJJD01000036">
    <property type="protein sequence ID" value="KQL55948.1"/>
    <property type="molecule type" value="Genomic_DNA"/>
</dbReference>
<feature type="region of interest" description="Disordered" evidence="1">
    <location>
        <begin position="1"/>
        <end position="28"/>
    </location>
</feature>